<sequence length="76" mass="8350">MTRRITWTLLALTSVLLVLAVVPLAVLMTARERVAFRDDQRAATDRPGPRPGAALVPGLGALRRPAPVPPDRMRRQ</sequence>
<name>A0ABW2VVI7_9ACTN</name>
<dbReference type="Proteomes" id="UP001596957">
    <property type="component" value="Unassembled WGS sequence"/>
</dbReference>
<dbReference type="RefSeq" id="WP_381255562.1">
    <property type="nucleotide sequence ID" value="NZ_JBHTBI010000013.1"/>
</dbReference>
<reference evidence="3" key="1">
    <citation type="journal article" date="2019" name="Int. J. Syst. Evol. Microbiol.">
        <title>The Global Catalogue of Microorganisms (GCM) 10K type strain sequencing project: providing services to taxonomists for standard genome sequencing and annotation.</title>
        <authorList>
            <consortium name="The Broad Institute Genomics Platform"/>
            <consortium name="The Broad Institute Genome Sequencing Center for Infectious Disease"/>
            <person name="Wu L."/>
            <person name="Ma J."/>
        </authorList>
    </citation>
    <scope>NUCLEOTIDE SEQUENCE [LARGE SCALE GENOMIC DNA]</scope>
    <source>
        <strain evidence="3">CGMCC 4.7198</strain>
    </source>
</reference>
<proteinExistence type="predicted"/>
<comment type="caution">
    <text evidence="2">The sequence shown here is derived from an EMBL/GenBank/DDBJ whole genome shotgun (WGS) entry which is preliminary data.</text>
</comment>
<evidence type="ECO:0000313" key="3">
    <source>
        <dbReference type="Proteomes" id="UP001596957"/>
    </source>
</evidence>
<protein>
    <submittedName>
        <fullName evidence="2">Uncharacterized protein</fullName>
    </submittedName>
</protein>
<keyword evidence="3" id="KW-1185">Reference proteome</keyword>
<organism evidence="2 3">
    <name type="scientific">Streptomyces lutosisoli</name>
    <dbReference type="NCBI Taxonomy" id="2665721"/>
    <lineage>
        <taxon>Bacteria</taxon>
        <taxon>Bacillati</taxon>
        <taxon>Actinomycetota</taxon>
        <taxon>Actinomycetes</taxon>
        <taxon>Kitasatosporales</taxon>
        <taxon>Streptomycetaceae</taxon>
        <taxon>Streptomyces</taxon>
    </lineage>
</organism>
<feature type="compositionally biased region" description="Basic and acidic residues" evidence="1">
    <location>
        <begin position="39"/>
        <end position="48"/>
    </location>
</feature>
<gene>
    <name evidence="2" type="ORF">ACFQZP_44185</name>
</gene>
<evidence type="ECO:0000256" key="1">
    <source>
        <dbReference type="SAM" id="MobiDB-lite"/>
    </source>
</evidence>
<evidence type="ECO:0000313" key="2">
    <source>
        <dbReference type="EMBL" id="MFD0288488.1"/>
    </source>
</evidence>
<feature type="region of interest" description="Disordered" evidence="1">
    <location>
        <begin position="39"/>
        <end position="76"/>
    </location>
</feature>
<dbReference type="EMBL" id="JBHTEC010000007">
    <property type="protein sequence ID" value="MFD0288488.1"/>
    <property type="molecule type" value="Genomic_DNA"/>
</dbReference>
<accession>A0ABW2VVI7</accession>